<keyword evidence="2" id="KW-0472">Membrane</keyword>
<evidence type="ECO:0000259" key="3">
    <source>
        <dbReference type="PROSITE" id="PS50883"/>
    </source>
</evidence>
<keyword evidence="2" id="KW-0812">Transmembrane</keyword>
<dbReference type="SUPFAM" id="SSF141868">
    <property type="entry name" value="EAL domain-like"/>
    <property type="match status" value="1"/>
</dbReference>
<sequence>MTLVSRLEAAIDWLTPAHLKEDVHTRKRVRMFLISHMFGPITGAPIPLSLFVIDPAPYPQVPILAASIFGFWLFLPLIKLFPRGYGVLSQLSILNLNFAILWGSYHYGGASSPFLMWYVVMPMLAFFYMGATLVTRVAVLSQLMLGLSVFVAAYILQGERFPDNIPLENMVYAGMISAFSATIYAFFMASYYASVVDSQSELIKEISRHEKTLEELTEAKEEMEQANAALVIAKNLAEARNRELEATRASLEYNALHDALTGLPNRRYLDNVMAQYAESCRRDGTGVALLHVDLDRFKQINDTLGHTAGDEMLIHVARLIKAVVGEGDFIARVGGDEFVIVSHVDEDNNEALSAKADELIEKIRQPVPYQGHLCRVGASIGIAVAMGENIDPKSLLVNSDIALYRVKQRAKGHSEFFSEEIQREIVDTKRTADDILRGIEQKEFISFYQPQFDARTHEIVGVEALVRWNHPAKGILPPSHFLGIAEDLNVLSTIDAIILDRAIADLERWNGRGFTVPKVAVNVSARRLNDRQLLDNLRALQIKPGTVSFELVESVFLDETDESISSNIEQIKELGIEIEIDDFGTGYASIVSLLKLNPKRLKIDRQFVAPVLVSIEKRRLVSSIIDMGKSLGIEVIAEGVETMEQAHILKELGCDVLQGYAFAKPMSAADLERFVEQHQWRKAS</sequence>
<feature type="transmembrane region" description="Helical" evidence="2">
    <location>
        <begin position="137"/>
        <end position="156"/>
    </location>
</feature>
<proteinExistence type="predicted"/>
<feature type="transmembrane region" description="Helical" evidence="2">
    <location>
        <begin position="171"/>
        <end position="194"/>
    </location>
</feature>
<dbReference type="InterPro" id="IPR035919">
    <property type="entry name" value="EAL_sf"/>
</dbReference>
<dbReference type="Proteomes" id="UP000477849">
    <property type="component" value="Unassembled WGS sequence"/>
</dbReference>
<evidence type="ECO:0000313" key="6">
    <source>
        <dbReference type="Proteomes" id="UP000477849"/>
    </source>
</evidence>
<dbReference type="CDD" id="cd01948">
    <property type="entry name" value="EAL"/>
    <property type="match status" value="1"/>
</dbReference>
<dbReference type="NCBIfam" id="TIGR00254">
    <property type="entry name" value="GGDEF"/>
    <property type="match status" value="1"/>
</dbReference>
<protein>
    <submittedName>
        <fullName evidence="5">EAL domain-containing protein</fullName>
    </submittedName>
</protein>
<dbReference type="InterPro" id="IPR001633">
    <property type="entry name" value="EAL_dom"/>
</dbReference>
<keyword evidence="1" id="KW-0175">Coiled coil</keyword>
<dbReference type="Pfam" id="PF00990">
    <property type="entry name" value="GGDEF"/>
    <property type="match status" value="1"/>
</dbReference>
<feature type="domain" description="EAL" evidence="3">
    <location>
        <begin position="428"/>
        <end position="679"/>
    </location>
</feature>
<evidence type="ECO:0000256" key="2">
    <source>
        <dbReference type="SAM" id="Phobius"/>
    </source>
</evidence>
<keyword evidence="6" id="KW-1185">Reference proteome</keyword>
<gene>
    <name evidence="5" type="ORF">G6N76_12730</name>
</gene>
<dbReference type="PROSITE" id="PS50883">
    <property type="entry name" value="EAL"/>
    <property type="match status" value="1"/>
</dbReference>
<dbReference type="EMBL" id="JAAKZH010000003">
    <property type="protein sequence ID" value="NGO64531.1"/>
    <property type="molecule type" value="Genomic_DNA"/>
</dbReference>
<dbReference type="InterPro" id="IPR043128">
    <property type="entry name" value="Rev_trsase/Diguanyl_cyclase"/>
</dbReference>
<comment type="caution">
    <text evidence="5">The sequence shown here is derived from an EMBL/GenBank/DDBJ whole genome shotgun (WGS) entry which is preliminary data.</text>
</comment>
<dbReference type="AlphaFoldDB" id="A0A6M1S2M7"/>
<dbReference type="Gene3D" id="3.20.20.450">
    <property type="entry name" value="EAL domain"/>
    <property type="match status" value="1"/>
</dbReference>
<evidence type="ECO:0000256" key="1">
    <source>
        <dbReference type="SAM" id="Coils"/>
    </source>
</evidence>
<name>A0A6M1S2M7_9HYPH</name>
<dbReference type="SMART" id="SM00267">
    <property type="entry name" value="GGDEF"/>
    <property type="match status" value="1"/>
</dbReference>
<feature type="domain" description="GGDEF" evidence="4">
    <location>
        <begin position="285"/>
        <end position="419"/>
    </location>
</feature>
<evidence type="ECO:0000259" key="4">
    <source>
        <dbReference type="PROSITE" id="PS50887"/>
    </source>
</evidence>
<feature type="coiled-coil region" evidence="1">
    <location>
        <begin position="199"/>
        <end position="254"/>
    </location>
</feature>
<dbReference type="Pfam" id="PF00563">
    <property type="entry name" value="EAL"/>
    <property type="match status" value="1"/>
</dbReference>
<dbReference type="PROSITE" id="PS50887">
    <property type="entry name" value="GGDEF"/>
    <property type="match status" value="1"/>
</dbReference>
<reference evidence="5 6" key="1">
    <citation type="submission" date="2020-02" db="EMBL/GenBank/DDBJ databases">
        <title>Genome sequence of the type strain CCBAU10050 of Rhizobium daejeonense.</title>
        <authorList>
            <person name="Gao J."/>
            <person name="Sun J."/>
        </authorList>
    </citation>
    <scope>NUCLEOTIDE SEQUENCE [LARGE SCALE GENOMIC DNA]</scope>
    <source>
        <strain evidence="5 6">CCBAU10050</strain>
    </source>
</reference>
<dbReference type="RefSeq" id="WP_163904754.1">
    <property type="nucleotide sequence ID" value="NZ_CP048427.1"/>
</dbReference>
<dbReference type="InterPro" id="IPR000160">
    <property type="entry name" value="GGDEF_dom"/>
</dbReference>
<evidence type="ECO:0000313" key="5">
    <source>
        <dbReference type="EMBL" id="NGO64531.1"/>
    </source>
</evidence>
<feature type="transmembrane region" description="Helical" evidence="2">
    <location>
        <begin position="59"/>
        <end position="78"/>
    </location>
</feature>
<dbReference type="PANTHER" id="PTHR44757:SF2">
    <property type="entry name" value="BIOFILM ARCHITECTURE MAINTENANCE PROTEIN MBAA"/>
    <property type="match status" value="1"/>
</dbReference>
<dbReference type="SMART" id="SM00052">
    <property type="entry name" value="EAL"/>
    <property type="match status" value="1"/>
</dbReference>
<dbReference type="PANTHER" id="PTHR44757">
    <property type="entry name" value="DIGUANYLATE CYCLASE DGCP"/>
    <property type="match status" value="1"/>
</dbReference>
<organism evidence="5 6">
    <name type="scientific">Rhizobium daejeonense</name>
    <dbReference type="NCBI Taxonomy" id="240521"/>
    <lineage>
        <taxon>Bacteria</taxon>
        <taxon>Pseudomonadati</taxon>
        <taxon>Pseudomonadota</taxon>
        <taxon>Alphaproteobacteria</taxon>
        <taxon>Hyphomicrobiales</taxon>
        <taxon>Rhizobiaceae</taxon>
        <taxon>Rhizobium/Agrobacterium group</taxon>
        <taxon>Rhizobium</taxon>
    </lineage>
</organism>
<dbReference type="Gene3D" id="3.30.70.270">
    <property type="match status" value="1"/>
</dbReference>
<accession>A0A6M1S2M7</accession>
<dbReference type="InterPro" id="IPR052155">
    <property type="entry name" value="Biofilm_reg_signaling"/>
</dbReference>
<keyword evidence="2" id="KW-1133">Transmembrane helix</keyword>
<feature type="transmembrane region" description="Helical" evidence="2">
    <location>
        <begin position="32"/>
        <end position="53"/>
    </location>
</feature>
<dbReference type="InterPro" id="IPR029787">
    <property type="entry name" value="Nucleotide_cyclase"/>
</dbReference>
<dbReference type="CDD" id="cd01949">
    <property type="entry name" value="GGDEF"/>
    <property type="match status" value="1"/>
</dbReference>
<dbReference type="SUPFAM" id="SSF55073">
    <property type="entry name" value="Nucleotide cyclase"/>
    <property type="match status" value="1"/>
</dbReference>